<dbReference type="InterPro" id="IPR033410">
    <property type="entry name" value="DUF5119"/>
</dbReference>
<comment type="caution">
    <text evidence="2">The sequence shown here is derived from an EMBL/GenBank/DDBJ whole genome shotgun (WGS) entry which is preliminary data.</text>
</comment>
<evidence type="ECO:0000313" key="2">
    <source>
        <dbReference type="EMBL" id="RHH12521.1"/>
    </source>
</evidence>
<proteinExistence type="predicted"/>
<dbReference type="Pfam" id="PF17145">
    <property type="entry name" value="DUF5119"/>
    <property type="match status" value="1"/>
</dbReference>
<protein>
    <submittedName>
        <fullName evidence="2">DUF5119 domain-containing protein</fullName>
    </submittedName>
</protein>
<dbReference type="Proteomes" id="UP000266644">
    <property type="component" value="Unassembled WGS sequence"/>
</dbReference>
<sequence length="357" mass="39520">MNDKRITINDKRFAINGERLLGNDNRPVSLAGCLAALLLLLFLSGCDRRELTYYSTAEIRINADWSQANLDYEKKYGATVVFYPRDGGEPMIVLMGDRTSETARLQEGTYDAVLFNRSFYDFSNLLFRGHETLETFEAYAARMETRIADQPYGTRSVITGNPEKIAAAVIWDIEVTEDMLGNYDNASLTRKASGQLNFIPRELTRTLHVKLNINGVSNIRSAKCVISGVPSSLFLHDGSPGDAGHSQEFTLGDPVLHAGSFTDGYQETTVNVFGFDKNVPHKIRITALLVDGKTVVEQTVTGLEITEREDADGTLQLYIDGQAPETIPDVKPEGSMDSGFGAEVDEWGEEKNEDILL</sequence>
<dbReference type="AlphaFoldDB" id="A0A396C3W6"/>
<name>A0A396C3W6_BACFG</name>
<feature type="region of interest" description="Disordered" evidence="1">
    <location>
        <begin position="331"/>
        <end position="357"/>
    </location>
</feature>
<evidence type="ECO:0000313" key="3">
    <source>
        <dbReference type="Proteomes" id="UP000266644"/>
    </source>
</evidence>
<gene>
    <name evidence="2" type="ORF">DW228_08640</name>
</gene>
<dbReference type="EMBL" id="QRJE01000011">
    <property type="protein sequence ID" value="RHH12521.1"/>
    <property type="molecule type" value="Genomic_DNA"/>
</dbReference>
<organism evidence="2 3">
    <name type="scientific">Bacteroides fragilis</name>
    <dbReference type="NCBI Taxonomy" id="817"/>
    <lineage>
        <taxon>Bacteria</taxon>
        <taxon>Pseudomonadati</taxon>
        <taxon>Bacteroidota</taxon>
        <taxon>Bacteroidia</taxon>
        <taxon>Bacteroidales</taxon>
        <taxon>Bacteroidaceae</taxon>
        <taxon>Bacteroides</taxon>
    </lineage>
</organism>
<accession>A0A396C3W6</accession>
<evidence type="ECO:0000256" key="1">
    <source>
        <dbReference type="SAM" id="MobiDB-lite"/>
    </source>
</evidence>
<reference evidence="2 3" key="1">
    <citation type="submission" date="2018-08" db="EMBL/GenBank/DDBJ databases">
        <title>A genome reference for cultivated species of the human gut microbiota.</title>
        <authorList>
            <person name="Zou Y."/>
            <person name="Xue W."/>
            <person name="Luo G."/>
        </authorList>
    </citation>
    <scope>NUCLEOTIDE SEQUENCE [LARGE SCALE GENOMIC DNA]</scope>
    <source>
        <strain evidence="2 3">AM18-6</strain>
    </source>
</reference>